<dbReference type="AlphaFoldDB" id="A0A0F9LTA7"/>
<dbReference type="EMBL" id="LAZR01005629">
    <property type="protein sequence ID" value="KKM98364.1"/>
    <property type="molecule type" value="Genomic_DNA"/>
</dbReference>
<organism evidence="1">
    <name type="scientific">marine sediment metagenome</name>
    <dbReference type="NCBI Taxonomy" id="412755"/>
    <lineage>
        <taxon>unclassified sequences</taxon>
        <taxon>metagenomes</taxon>
        <taxon>ecological metagenomes</taxon>
    </lineage>
</organism>
<gene>
    <name evidence="1" type="ORF">LCGC14_1158730</name>
</gene>
<sequence length="209" mass="24194">MKLVNDQNGYDSSYIIINGNGIYPDLLILKRICKLYNGMDKIIVFPRTPKKRFSGLSALRNIRLFLDSGFRNLIFIADREHIMRDANAEIKNRLIGISILDETPLQEAFLLKCRLGNRDFNLFCNISGLTNCIEEELLKLIELQLNIQIDLPPIRRDGNWRSQLKAEIDKHANRKKIKRILNEAGRSKLESAFPNLCAIFSEIEENYEI</sequence>
<proteinExistence type="predicted"/>
<comment type="caution">
    <text evidence="1">The sequence shown here is derived from an EMBL/GenBank/DDBJ whole genome shotgun (WGS) entry which is preliminary data.</text>
</comment>
<evidence type="ECO:0000313" key="1">
    <source>
        <dbReference type="EMBL" id="KKM98364.1"/>
    </source>
</evidence>
<protein>
    <submittedName>
        <fullName evidence="1">Uncharacterized protein</fullName>
    </submittedName>
</protein>
<accession>A0A0F9LTA7</accession>
<reference evidence="1" key="1">
    <citation type="journal article" date="2015" name="Nature">
        <title>Complex archaea that bridge the gap between prokaryotes and eukaryotes.</title>
        <authorList>
            <person name="Spang A."/>
            <person name="Saw J.H."/>
            <person name="Jorgensen S.L."/>
            <person name="Zaremba-Niedzwiedzka K."/>
            <person name="Martijn J."/>
            <person name="Lind A.E."/>
            <person name="van Eijk R."/>
            <person name="Schleper C."/>
            <person name="Guy L."/>
            <person name="Ettema T.J."/>
        </authorList>
    </citation>
    <scope>NUCLEOTIDE SEQUENCE</scope>
</reference>
<name>A0A0F9LTA7_9ZZZZ</name>